<dbReference type="EMBL" id="JACHFZ010000004">
    <property type="protein sequence ID" value="MBB5292747.1"/>
    <property type="molecule type" value="Genomic_DNA"/>
</dbReference>
<dbReference type="AlphaFoldDB" id="A0A7W8HZG9"/>
<keyword evidence="2" id="KW-0732">Signal</keyword>
<feature type="signal peptide" evidence="2">
    <location>
        <begin position="1"/>
        <end position="19"/>
    </location>
</feature>
<dbReference type="Proteomes" id="UP000566663">
    <property type="component" value="Unassembled WGS sequence"/>
</dbReference>
<evidence type="ECO:0000256" key="1">
    <source>
        <dbReference type="SAM" id="MobiDB-lite"/>
    </source>
</evidence>
<gene>
    <name evidence="3" type="ORF">HNQ67_002271</name>
</gene>
<feature type="region of interest" description="Disordered" evidence="1">
    <location>
        <begin position="94"/>
        <end position="114"/>
    </location>
</feature>
<sequence length="114" mass="12147">MIATLSTLLLSLAPQDAPAAAPPTEPDISLSITARADEVRWRQVGSVSVRAWSEPDGAVIEENLSTGLPRPIPGQRTFRDVEWRLRGEATIAAPTPQIEVEAGPAPDTPEGDPE</sequence>
<keyword evidence="4" id="KW-1185">Reference proteome</keyword>
<evidence type="ECO:0000256" key="2">
    <source>
        <dbReference type="SAM" id="SignalP"/>
    </source>
</evidence>
<organism evidence="3 4">
    <name type="scientific">Brevundimonas basaltis</name>
    <dbReference type="NCBI Taxonomy" id="472166"/>
    <lineage>
        <taxon>Bacteria</taxon>
        <taxon>Pseudomonadati</taxon>
        <taxon>Pseudomonadota</taxon>
        <taxon>Alphaproteobacteria</taxon>
        <taxon>Caulobacterales</taxon>
        <taxon>Caulobacteraceae</taxon>
        <taxon>Brevundimonas</taxon>
    </lineage>
</organism>
<feature type="chain" id="PRO_5031168095" evidence="2">
    <location>
        <begin position="20"/>
        <end position="114"/>
    </location>
</feature>
<dbReference type="RefSeq" id="WP_183255385.1">
    <property type="nucleotide sequence ID" value="NZ_BAAAFF010000001.1"/>
</dbReference>
<evidence type="ECO:0000313" key="4">
    <source>
        <dbReference type="Proteomes" id="UP000566663"/>
    </source>
</evidence>
<proteinExistence type="predicted"/>
<evidence type="ECO:0000313" key="3">
    <source>
        <dbReference type="EMBL" id="MBB5292747.1"/>
    </source>
</evidence>
<accession>A0A7W8HZG9</accession>
<reference evidence="3 4" key="1">
    <citation type="submission" date="2020-08" db="EMBL/GenBank/DDBJ databases">
        <title>Genomic Encyclopedia of Type Strains, Phase IV (KMG-IV): sequencing the most valuable type-strain genomes for metagenomic binning, comparative biology and taxonomic classification.</title>
        <authorList>
            <person name="Goeker M."/>
        </authorList>
    </citation>
    <scope>NUCLEOTIDE SEQUENCE [LARGE SCALE GENOMIC DNA]</scope>
    <source>
        <strain evidence="3 4">DSM 25335</strain>
    </source>
</reference>
<comment type="caution">
    <text evidence="3">The sequence shown here is derived from an EMBL/GenBank/DDBJ whole genome shotgun (WGS) entry which is preliminary data.</text>
</comment>
<name>A0A7W8HZG9_9CAUL</name>
<protein>
    <submittedName>
        <fullName evidence="3">Uncharacterized protein</fullName>
    </submittedName>
</protein>